<dbReference type="InterPro" id="IPR050109">
    <property type="entry name" value="HTH-type_TetR-like_transc_reg"/>
</dbReference>
<keyword evidence="2 4" id="KW-0238">DNA-binding</keyword>
<protein>
    <submittedName>
        <fullName evidence="6">TetR/AcrR family transcriptional regulator</fullName>
    </submittedName>
</protein>
<dbReference type="PANTHER" id="PTHR30055:SF234">
    <property type="entry name" value="HTH-TYPE TRANSCRIPTIONAL REGULATOR BETI"/>
    <property type="match status" value="1"/>
</dbReference>
<dbReference type="Gene3D" id="1.10.357.10">
    <property type="entry name" value="Tetracycline Repressor, domain 2"/>
    <property type="match status" value="1"/>
</dbReference>
<evidence type="ECO:0000256" key="4">
    <source>
        <dbReference type="PROSITE-ProRule" id="PRU00335"/>
    </source>
</evidence>
<evidence type="ECO:0000313" key="6">
    <source>
        <dbReference type="EMBL" id="MCW6536171.1"/>
    </source>
</evidence>
<dbReference type="InterPro" id="IPR009057">
    <property type="entry name" value="Homeodomain-like_sf"/>
</dbReference>
<organism evidence="6 7">
    <name type="scientific">Sphingomonas lycopersici</name>
    <dbReference type="NCBI Taxonomy" id="2951807"/>
    <lineage>
        <taxon>Bacteria</taxon>
        <taxon>Pseudomonadati</taxon>
        <taxon>Pseudomonadota</taxon>
        <taxon>Alphaproteobacteria</taxon>
        <taxon>Sphingomonadales</taxon>
        <taxon>Sphingomonadaceae</taxon>
        <taxon>Sphingomonas</taxon>
    </lineage>
</organism>
<dbReference type="PROSITE" id="PS50977">
    <property type="entry name" value="HTH_TETR_2"/>
    <property type="match status" value="1"/>
</dbReference>
<feature type="domain" description="HTH tetR-type" evidence="5">
    <location>
        <begin position="1"/>
        <end position="48"/>
    </location>
</feature>
<evidence type="ECO:0000256" key="2">
    <source>
        <dbReference type="ARBA" id="ARBA00023125"/>
    </source>
</evidence>
<keyword evidence="3" id="KW-0804">Transcription</keyword>
<reference evidence="6" key="1">
    <citation type="submission" date="2022-06" db="EMBL/GenBank/DDBJ databases">
        <title>Sphingomonas sp. nov. isolated from rhizosphere soil of tomato.</title>
        <authorList>
            <person name="Dong H."/>
            <person name="Gao R."/>
        </authorList>
    </citation>
    <scope>NUCLEOTIDE SEQUENCE</scope>
    <source>
        <strain evidence="6">MMSM24</strain>
    </source>
</reference>
<evidence type="ECO:0000259" key="5">
    <source>
        <dbReference type="PROSITE" id="PS50977"/>
    </source>
</evidence>
<dbReference type="Proteomes" id="UP001165565">
    <property type="component" value="Unassembled WGS sequence"/>
</dbReference>
<feature type="DNA-binding region" description="H-T-H motif" evidence="4">
    <location>
        <begin position="11"/>
        <end position="30"/>
    </location>
</feature>
<proteinExistence type="predicted"/>
<dbReference type="SUPFAM" id="SSF46689">
    <property type="entry name" value="Homeodomain-like"/>
    <property type="match status" value="1"/>
</dbReference>
<dbReference type="Pfam" id="PF00440">
    <property type="entry name" value="TetR_N"/>
    <property type="match status" value="1"/>
</dbReference>
<accession>A0AA41ZGG3</accession>
<sequence>MFIENGFHGTGVAQIASASGVKVGQIYRDFASKEDIVAAIAARDLSRFLDEAALDHAIRVGDIAGIRAWILTFVSYSDDFEGYRLMPEIMAESARNPRIAAVLATLSDQIQNTLLTALAACAPGDRYATARADLADLINTLGGGLCQWIVVTAQQGRDFRRLCAQLSTIIERELDALIARTKERSPFHVISSTETPPSPA</sequence>
<evidence type="ECO:0000256" key="1">
    <source>
        <dbReference type="ARBA" id="ARBA00023015"/>
    </source>
</evidence>
<dbReference type="PANTHER" id="PTHR30055">
    <property type="entry name" value="HTH-TYPE TRANSCRIPTIONAL REGULATOR RUTR"/>
    <property type="match status" value="1"/>
</dbReference>
<comment type="caution">
    <text evidence="6">The sequence shown here is derived from an EMBL/GenBank/DDBJ whole genome shotgun (WGS) entry which is preliminary data.</text>
</comment>
<gene>
    <name evidence="6" type="ORF">NEE01_15430</name>
</gene>
<dbReference type="GO" id="GO:0000976">
    <property type="term" value="F:transcription cis-regulatory region binding"/>
    <property type="evidence" value="ECO:0007669"/>
    <property type="project" value="TreeGrafter"/>
</dbReference>
<evidence type="ECO:0000256" key="3">
    <source>
        <dbReference type="ARBA" id="ARBA00023163"/>
    </source>
</evidence>
<dbReference type="EMBL" id="JANFAV010000011">
    <property type="protein sequence ID" value="MCW6536171.1"/>
    <property type="molecule type" value="Genomic_DNA"/>
</dbReference>
<name>A0AA41ZGG3_9SPHN</name>
<dbReference type="InterPro" id="IPR001647">
    <property type="entry name" value="HTH_TetR"/>
</dbReference>
<keyword evidence="7" id="KW-1185">Reference proteome</keyword>
<dbReference type="GO" id="GO:0003700">
    <property type="term" value="F:DNA-binding transcription factor activity"/>
    <property type="evidence" value="ECO:0007669"/>
    <property type="project" value="TreeGrafter"/>
</dbReference>
<evidence type="ECO:0000313" key="7">
    <source>
        <dbReference type="Proteomes" id="UP001165565"/>
    </source>
</evidence>
<dbReference type="AlphaFoldDB" id="A0AA41ZGG3"/>
<keyword evidence="1" id="KW-0805">Transcription regulation</keyword>